<sequence>MFCGNAAGELLSPYVVYRANKMWTTWTENGQRGCRYNSSSSGWFDAQIFSDWFETQMLPRLKKLEGKKVVRCDNLSVHVTMNSLQLCHENQISLICLPPNGTHLTQPLDVEFLRNLKIAWRKVLSDWKDTEEGIRNTNIQKQNFPPLLSKMMNILAPNIEDNLKSGFRKCGIAPTNVQELLKRIPKSECHPDVVQSVFLQILQNKRSESTTIKKRRKN</sequence>
<evidence type="ECO:0000259" key="1">
    <source>
        <dbReference type="Pfam" id="PF03184"/>
    </source>
</evidence>
<dbReference type="InterPro" id="IPR036397">
    <property type="entry name" value="RNaseH_sf"/>
</dbReference>
<accession>A0AAV8WVU2</accession>
<organism evidence="2 3">
    <name type="scientific">Rhamnusium bicolor</name>
    <dbReference type="NCBI Taxonomy" id="1586634"/>
    <lineage>
        <taxon>Eukaryota</taxon>
        <taxon>Metazoa</taxon>
        <taxon>Ecdysozoa</taxon>
        <taxon>Arthropoda</taxon>
        <taxon>Hexapoda</taxon>
        <taxon>Insecta</taxon>
        <taxon>Pterygota</taxon>
        <taxon>Neoptera</taxon>
        <taxon>Endopterygota</taxon>
        <taxon>Coleoptera</taxon>
        <taxon>Polyphaga</taxon>
        <taxon>Cucujiformia</taxon>
        <taxon>Chrysomeloidea</taxon>
        <taxon>Cerambycidae</taxon>
        <taxon>Lepturinae</taxon>
        <taxon>Rhagiini</taxon>
        <taxon>Rhamnusium</taxon>
    </lineage>
</organism>
<dbReference type="Gene3D" id="3.30.420.10">
    <property type="entry name" value="Ribonuclease H-like superfamily/Ribonuclease H"/>
    <property type="match status" value="1"/>
</dbReference>
<dbReference type="AlphaFoldDB" id="A0AAV8WVU2"/>
<dbReference type="PANTHER" id="PTHR19303:SF73">
    <property type="entry name" value="PROTEIN PDC2"/>
    <property type="match status" value="1"/>
</dbReference>
<dbReference type="InterPro" id="IPR050863">
    <property type="entry name" value="CenT-Element_Derived"/>
</dbReference>
<keyword evidence="3" id="KW-1185">Reference proteome</keyword>
<dbReference type="GO" id="GO:0005634">
    <property type="term" value="C:nucleus"/>
    <property type="evidence" value="ECO:0007669"/>
    <property type="project" value="TreeGrafter"/>
</dbReference>
<reference evidence="2" key="1">
    <citation type="journal article" date="2023" name="Insect Mol. Biol.">
        <title>Genome sequencing provides insights into the evolution of gene families encoding plant cell wall-degrading enzymes in longhorned beetles.</title>
        <authorList>
            <person name="Shin N.R."/>
            <person name="Okamura Y."/>
            <person name="Kirsch R."/>
            <person name="Pauchet Y."/>
        </authorList>
    </citation>
    <scope>NUCLEOTIDE SEQUENCE</scope>
    <source>
        <strain evidence="2">RBIC_L_NR</strain>
    </source>
</reference>
<dbReference type="EMBL" id="JANEYF010004578">
    <property type="protein sequence ID" value="KAJ8930692.1"/>
    <property type="molecule type" value="Genomic_DNA"/>
</dbReference>
<name>A0AAV8WVU2_9CUCU</name>
<comment type="caution">
    <text evidence="2">The sequence shown here is derived from an EMBL/GenBank/DDBJ whole genome shotgun (WGS) entry which is preliminary data.</text>
</comment>
<dbReference type="InterPro" id="IPR004875">
    <property type="entry name" value="DDE_SF_endonuclease_dom"/>
</dbReference>
<protein>
    <recommendedName>
        <fullName evidence="1">DDE-1 domain-containing protein</fullName>
    </recommendedName>
</protein>
<proteinExistence type="predicted"/>
<dbReference type="Proteomes" id="UP001162156">
    <property type="component" value="Unassembled WGS sequence"/>
</dbReference>
<gene>
    <name evidence="2" type="ORF">NQ314_016482</name>
</gene>
<feature type="domain" description="DDE-1" evidence="1">
    <location>
        <begin position="1"/>
        <end position="130"/>
    </location>
</feature>
<dbReference type="GO" id="GO:0003677">
    <property type="term" value="F:DNA binding"/>
    <property type="evidence" value="ECO:0007669"/>
    <property type="project" value="TreeGrafter"/>
</dbReference>
<evidence type="ECO:0000313" key="3">
    <source>
        <dbReference type="Proteomes" id="UP001162156"/>
    </source>
</evidence>
<dbReference type="PANTHER" id="PTHR19303">
    <property type="entry name" value="TRANSPOSON"/>
    <property type="match status" value="1"/>
</dbReference>
<evidence type="ECO:0000313" key="2">
    <source>
        <dbReference type="EMBL" id="KAJ8930692.1"/>
    </source>
</evidence>
<dbReference type="Pfam" id="PF03184">
    <property type="entry name" value="DDE_1"/>
    <property type="match status" value="1"/>
</dbReference>